<reference evidence="2 3" key="1">
    <citation type="journal article" date="2008" name="BMC Genomics">
        <title>The missing link: Bordetella petrii is endowed with both the metabolic versatility of environmental bacteria and virulence traits of pathogenic Bordetellae.</title>
        <authorList>
            <person name="Gross R."/>
            <person name="Guzman C.A."/>
            <person name="Sebaihia M."/>
            <person name="Martins Dos Santos V.A."/>
            <person name="Pieper D.H."/>
            <person name="Koebnik R."/>
            <person name="Lechner M."/>
            <person name="Bartels D."/>
            <person name="Buhrmester J."/>
            <person name="Choudhuri J.V."/>
            <person name="Ebensen T."/>
            <person name="Gaigalat L."/>
            <person name="Herrmann S."/>
            <person name="Khachane A.N."/>
            <person name="Larisch C."/>
            <person name="Link S."/>
            <person name="Linke B."/>
            <person name="Meyer F."/>
            <person name="Mormann S."/>
            <person name="Nakunst D."/>
            <person name="Rueckert C."/>
            <person name="Schneiker-Bekel S."/>
            <person name="Schulze K."/>
            <person name="Vorhoelter F.J."/>
            <person name="Yevsa T."/>
            <person name="Engle J.T."/>
            <person name="Goldman W.E."/>
            <person name="Puehler A."/>
            <person name="Goebel U.B."/>
            <person name="Goesmann A."/>
            <person name="Bloecker H."/>
            <person name="Kaiser O."/>
            <person name="Martinez-Arias R."/>
        </authorList>
    </citation>
    <scope>NUCLEOTIDE SEQUENCE [LARGE SCALE GENOMIC DNA]</scope>
    <source>
        <strain evidence="3">ATCC BAA-461 / DSM 12804 / CCUG 43448 / CIP 107267 / Se-1111R</strain>
    </source>
</reference>
<evidence type="ECO:0000313" key="2">
    <source>
        <dbReference type="EMBL" id="CAP41060.1"/>
    </source>
</evidence>
<dbReference type="InterPro" id="IPR006680">
    <property type="entry name" value="Amidohydro-rel"/>
</dbReference>
<dbReference type="InterPro" id="IPR032466">
    <property type="entry name" value="Metal_Hydrolase"/>
</dbReference>
<dbReference type="Gene3D" id="3.20.20.140">
    <property type="entry name" value="Metal-dependent hydrolases"/>
    <property type="match status" value="1"/>
</dbReference>
<evidence type="ECO:0000259" key="1">
    <source>
        <dbReference type="Pfam" id="PF04909"/>
    </source>
</evidence>
<evidence type="ECO:0000313" key="3">
    <source>
        <dbReference type="Proteomes" id="UP000001225"/>
    </source>
</evidence>
<organism evidence="2 3">
    <name type="scientific">Bordetella petrii (strain ATCC BAA-461 / DSM 12804 / CCUG 43448 / CIP 107267 / Se-1111R)</name>
    <dbReference type="NCBI Taxonomy" id="340100"/>
    <lineage>
        <taxon>Bacteria</taxon>
        <taxon>Pseudomonadati</taxon>
        <taxon>Pseudomonadota</taxon>
        <taxon>Betaproteobacteria</taxon>
        <taxon>Burkholderiales</taxon>
        <taxon>Alcaligenaceae</taxon>
        <taxon>Bordetella</taxon>
    </lineage>
</organism>
<dbReference type="PANTHER" id="PTHR35563:SF2">
    <property type="entry name" value="BARREL METAL-DEPENDENT HYDROLASE, PUTATIVE (AFU_ORTHOLOGUE AFUA_1G16240)-RELATED"/>
    <property type="match status" value="1"/>
</dbReference>
<dbReference type="GO" id="GO:0016787">
    <property type="term" value="F:hydrolase activity"/>
    <property type="evidence" value="ECO:0007669"/>
    <property type="project" value="UniProtKB-KW"/>
</dbReference>
<dbReference type="SUPFAM" id="SSF51556">
    <property type="entry name" value="Metallo-dependent hydrolases"/>
    <property type="match status" value="1"/>
</dbReference>
<dbReference type="InterPro" id="IPR052358">
    <property type="entry name" value="Aro_Compnd_Degr_Hydrolases"/>
</dbReference>
<dbReference type="STRING" id="94624.Bpet0728"/>
<dbReference type="Proteomes" id="UP000001225">
    <property type="component" value="Chromosome"/>
</dbReference>
<dbReference type="Pfam" id="PF04909">
    <property type="entry name" value="Amidohydro_2"/>
    <property type="match status" value="1"/>
</dbReference>
<feature type="domain" description="Amidohydrolase-related" evidence="1">
    <location>
        <begin position="23"/>
        <end position="287"/>
    </location>
</feature>
<accession>A9I554</accession>
<protein>
    <submittedName>
        <fullName evidence="2">Dicarboxylic acid hydrolase</fullName>
    </submittedName>
</protein>
<gene>
    <name evidence="2" type="ordered locus">Bpet0728</name>
</gene>
<dbReference type="EMBL" id="AM902716">
    <property type="protein sequence ID" value="CAP41060.1"/>
    <property type="molecule type" value="Genomic_DNA"/>
</dbReference>
<dbReference type="AlphaFoldDB" id="A9I554"/>
<keyword evidence="2" id="KW-0378">Hydrolase</keyword>
<dbReference type="PANTHER" id="PTHR35563">
    <property type="entry name" value="BARREL METAL-DEPENDENT HYDROLASE, PUTATIVE (AFU_ORTHOLOGUE AFUA_1G16240)-RELATED"/>
    <property type="match status" value="1"/>
</dbReference>
<dbReference type="eggNOG" id="COG3618">
    <property type="taxonomic scope" value="Bacteria"/>
</dbReference>
<keyword evidence="3" id="KW-1185">Reference proteome</keyword>
<proteinExistence type="predicted"/>
<name>A9I554_BORPD</name>
<dbReference type="KEGG" id="bpt:Bpet0728"/>
<sequence>MPDCAPPLAQITPVGQTLPAHACDSHFHIFGPADVFPYAEQRPYTPPDAPFEQLRRLHRQLGISRGVIVQPGCHGYDMAATLDALDRGAGQYRAVALLAPDADERRIAELDRRGVRGVRYNFVAHLANAGWDELAAMAPRIAPFGWHVCIHSDQASLPGLLTRLKTLPVPFVIDHMGRAAAAQGTTSEAFRALLALRGHPGAWVKISGLDRVSSSGVRPFQDGEPLVSALLDAMPERLLWGTDWPHPNVAGAMPDDGELLNTFLRLCPDADLRRQILVDNPDRLYRFESVDSP</sequence>